<dbReference type="SUPFAM" id="SSF51905">
    <property type="entry name" value="FAD/NAD(P)-binding domain"/>
    <property type="match status" value="2"/>
</dbReference>
<evidence type="ECO:0000259" key="1">
    <source>
        <dbReference type="Pfam" id="PF07992"/>
    </source>
</evidence>
<dbReference type="PRINTS" id="PR00368">
    <property type="entry name" value="FADPNR"/>
</dbReference>
<dbReference type="InterPro" id="IPR023753">
    <property type="entry name" value="FAD/NAD-binding_dom"/>
</dbReference>
<evidence type="ECO:0000313" key="3">
    <source>
        <dbReference type="Proteomes" id="UP000249590"/>
    </source>
</evidence>
<comment type="caution">
    <text evidence="2">The sequence shown here is derived from an EMBL/GenBank/DDBJ whole genome shotgun (WGS) entry which is preliminary data.</text>
</comment>
<reference evidence="2 3" key="1">
    <citation type="submission" date="2018-05" db="EMBL/GenBank/DDBJ databases">
        <title>Acuticoccus sediminis sp. nov., isolated from deep-sea sediment of Indian Ocean.</title>
        <authorList>
            <person name="Liu X."/>
            <person name="Lai Q."/>
            <person name="Du Y."/>
            <person name="Sun F."/>
            <person name="Zhang X."/>
            <person name="Wang S."/>
            <person name="Shao Z."/>
        </authorList>
    </citation>
    <scope>NUCLEOTIDE SEQUENCE [LARGE SCALE GENOMIC DNA]</scope>
    <source>
        <strain evidence="2 3">PTG4-2</strain>
    </source>
</reference>
<proteinExistence type="predicted"/>
<dbReference type="InterPro" id="IPR036188">
    <property type="entry name" value="FAD/NAD-bd_sf"/>
</dbReference>
<sequence>MADVSNGTVEVETCDLCIIGAGIAGLNALFVAAQYLASTDKVILIDRKGGPGGMWTEIYDYARLHQPHPAFTVGDMSWGWSRPAHYLSTGAEVAAHLAACFTQLRDKVNLVDYFAHTATRCDEVSVGEGRTAVRVEIHPNDAPERRRIITAKKVIRAIGFDIPALEPLPLQSNYVLSTTPQRLSADGVFDTRAPVYIVGGGKTGMDTAHALVERTPRRRITLLNGNGTVFANRDILAPAGMRTWWRGRLFTSIFRDLAMRFDGTNADDVFDHFRTTSSVSLDPSDKQFFFGILSEAEVDELDWGLDQIVNDYLEDVVDGDRGTMAVLRGGGRLPVVPGSIFVNCTGHMLRHNHPYEPYLSERGAVLSITPRSMTHFLTSMAGYLLSHLFLSDTLKDAELYALDGEALRRQGGHIYQTSLFSLTFLNTIIAHEALPFRAMNRCGLDFDRIYPLHRRVPAMIDVKRNGSRYVKHCRTSLDRVRDTYGVQCGPLKMAA</sequence>
<evidence type="ECO:0000313" key="2">
    <source>
        <dbReference type="EMBL" id="RAI00664.1"/>
    </source>
</evidence>
<dbReference type="GO" id="GO:0016491">
    <property type="term" value="F:oxidoreductase activity"/>
    <property type="evidence" value="ECO:0007669"/>
    <property type="project" value="InterPro"/>
</dbReference>
<protein>
    <submittedName>
        <fullName evidence="2">Potassium transporter</fullName>
    </submittedName>
</protein>
<dbReference type="RefSeq" id="WP_111346805.1">
    <property type="nucleotide sequence ID" value="NZ_JAIWKD010000008.1"/>
</dbReference>
<dbReference type="EMBL" id="QHHQ01000003">
    <property type="protein sequence ID" value="RAI00664.1"/>
    <property type="molecule type" value="Genomic_DNA"/>
</dbReference>
<keyword evidence="3" id="KW-1185">Reference proteome</keyword>
<feature type="domain" description="FAD/NAD(P)-binding" evidence="1">
    <location>
        <begin position="15"/>
        <end position="225"/>
    </location>
</feature>
<dbReference type="Gene3D" id="3.50.50.60">
    <property type="entry name" value="FAD/NAD(P)-binding domain"/>
    <property type="match status" value="1"/>
</dbReference>
<dbReference type="Proteomes" id="UP000249590">
    <property type="component" value="Unassembled WGS sequence"/>
</dbReference>
<dbReference type="Pfam" id="PF07992">
    <property type="entry name" value="Pyr_redox_2"/>
    <property type="match status" value="1"/>
</dbReference>
<organism evidence="2 3">
    <name type="scientific">Acuticoccus sediminis</name>
    <dbReference type="NCBI Taxonomy" id="2184697"/>
    <lineage>
        <taxon>Bacteria</taxon>
        <taxon>Pseudomonadati</taxon>
        <taxon>Pseudomonadota</taxon>
        <taxon>Alphaproteobacteria</taxon>
        <taxon>Hyphomicrobiales</taxon>
        <taxon>Amorphaceae</taxon>
        <taxon>Acuticoccus</taxon>
    </lineage>
</organism>
<dbReference type="OrthoDB" id="9773233at2"/>
<name>A0A8B2NT72_9HYPH</name>
<accession>A0A8B2NT72</accession>
<dbReference type="AlphaFoldDB" id="A0A8B2NT72"/>
<gene>
    <name evidence="2" type="ORF">DLJ53_15535</name>
</gene>